<feature type="domain" description="Glycosyltransferase subfamily 4-like N-terminal" evidence="3">
    <location>
        <begin position="54"/>
        <end position="201"/>
    </location>
</feature>
<sequence length="320" mass="36744">MRIGIDASRANLLKKTGTEWYAFHLIRALFTALKPEDEVILYLKEEPLSDWGALPENFKFKILKWPPRFLWTLIRLSLEMVINPVDLLFVPAHIVPFFCPQKTITTLHDIGFEHSKELYGQKSIGKSGLLKHLLNFLVRFFTLGKYGANEYDYHRFSARLALSKSQRILTVSEFSKQDIIQTYKINPGRVSVVPNAVDFSRFNETIRENPSKIAEIQANLDLVRPYLMALGRIEKKKNSLGLVKAFKILRQDIQFKNYKLLLVGTFGLGSEEVFEKIKEYNLSDQVICPGWIKAEYLPYVLAGAEAFVMPSFFEGFGVPV</sequence>
<keyword evidence="1" id="KW-0808">Transferase</keyword>
<organism evidence="4 5">
    <name type="scientific">Candidatus Kerfeldbacteria bacterium CG08_land_8_20_14_0_20_43_14</name>
    <dbReference type="NCBI Taxonomy" id="2014246"/>
    <lineage>
        <taxon>Bacteria</taxon>
        <taxon>Candidatus Kerfeldiibacteriota</taxon>
    </lineage>
</organism>
<dbReference type="SUPFAM" id="SSF53756">
    <property type="entry name" value="UDP-Glycosyltransferase/glycogen phosphorylase"/>
    <property type="match status" value="1"/>
</dbReference>
<dbReference type="InterPro" id="IPR001296">
    <property type="entry name" value="Glyco_trans_1"/>
</dbReference>
<dbReference type="AlphaFoldDB" id="A0A2H0YPY1"/>
<dbReference type="Proteomes" id="UP000236845">
    <property type="component" value="Unassembled WGS sequence"/>
</dbReference>
<dbReference type="Pfam" id="PF13439">
    <property type="entry name" value="Glyco_transf_4"/>
    <property type="match status" value="1"/>
</dbReference>
<dbReference type="Gene3D" id="3.40.50.2000">
    <property type="entry name" value="Glycogen Phosphorylase B"/>
    <property type="match status" value="2"/>
</dbReference>
<proteinExistence type="predicted"/>
<accession>A0A2H0YPY1</accession>
<dbReference type="CDD" id="cd03809">
    <property type="entry name" value="GT4_MtfB-like"/>
    <property type="match status" value="1"/>
</dbReference>
<evidence type="ECO:0000259" key="3">
    <source>
        <dbReference type="Pfam" id="PF13439"/>
    </source>
</evidence>
<evidence type="ECO:0000256" key="1">
    <source>
        <dbReference type="ARBA" id="ARBA00022679"/>
    </source>
</evidence>
<feature type="domain" description="Glycosyl transferase family 1" evidence="2">
    <location>
        <begin position="223"/>
        <end position="319"/>
    </location>
</feature>
<dbReference type="EMBL" id="PEXW01000061">
    <property type="protein sequence ID" value="PIS40554.1"/>
    <property type="molecule type" value="Genomic_DNA"/>
</dbReference>
<evidence type="ECO:0008006" key="6">
    <source>
        <dbReference type="Google" id="ProtNLM"/>
    </source>
</evidence>
<comment type="caution">
    <text evidence="4">The sequence shown here is derived from an EMBL/GenBank/DDBJ whole genome shotgun (WGS) entry which is preliminary data.</text>
</comment>
<reference evidence="5" key="1">
    <citation type="submission" date="2017-09" db="EMBL/GenBank/DDBJ databases">
        <title>Depth-based differentiation of microbial function through sediment-hosted aquifers and enrichment of novel symbionts in the deep terrestrial subsurface.</title>
        <authorList>
            <person name="Probst A.J."/>
            <person name="Ladd B."/>
            <person name="Jarett J.K."/>
            <person name="Geller-Mcgrath D.E."/>
            <person name="Sieber C.M.K."/>
            <person name="Emerson J.B."/>
            <person name="Anantharaman K."/>
            <person name="Thomas B.C."/>
            <person name="Malmstrom R."/>
            <person name="Stieglmeier M."/>
            <person name="Klingl A."/>
            <person name="Woyke T."/>
            <person name="Ryan C.M."/>
            <person name="Banfield J.F."/>
        </authorList>
    </citation>
    <scope>NUCLEOTIDE SEQUENCE [LARGE SCALE GENOMIC DNA]</scope>
</reference>
<dbReference type="GO" id="GO:0016757">
    <property type="term" value="F:glycosyltransferase activity"/>
    <property type="evidence" value="ECO:0007669"/>
    <property type="project" value="InterPro"/>
</dbReference>
<evidence type="ECO:0000313" key="4">
    <source>
        <dbReference type="EMBL" id="PIS40554.1"/>
    </source>
</evidence>
<dbReference type="PANTHER" id="PTHR46401:SF2">
    <property type="entry name" value="GLYCOSYLTRANSFERASE WBBK-RELATED"/>
    <property type="match status" value="1"/>
</dbReference>
<dbReference type="PANTHER" id="PTHR46401">
    <property type="entry name" value="GLYCOSYLTRANSFERASE WBBK-RELATED"/>
    <property type="match status" value="1"/>
</dbReference>
<protein>
    <recommendedName>
        <fullName evidence="6">Glycosyltransferase family 1 protein</fullName>
    </recommendedName>
</protein>
<name>A0A2H0YPY1_9BACT</name>
<gene>
    <name evidence="4" type="ORF">COT26_02705</name>
</gene>
<dbReference type="InterPro" id="IPR028098">
    <property type="entry name" value="Glyco_trans_4-like_N"/>
</dbReference>
<dbReference type="GO" id="GO:0009103">
    <property type="term" value="P:lipopolysaccharide biosynthetic process"/>
    <property type="evidence" value="ECO:0007669"/>
    <property type="project" value="TreeGrafter"/>
</dbReference>
<evidence type="ECO:0000259" key="2">
    <source>
        <dbReference type="Pfam" id="PF00534"/>
    </source>
</evidence>
<dbReference type="Pfam" id="PF00534">
    <property type="entry name" value="Glycos_transf_1"/>
    <property type="match status" value="1"/>
</dbReference>
<evidence type="ECO:0000313" key="5">
    <source>
        <dbReference type="Proteomes" id="UP000236845"/>
    </source>
</evidence>
<feature type="non-terminal residue" evidence="4">
    <location>
        <position position="320"/>
    </location>
</feature>